<evidence type="ECO:0000256" key="7">
    <source>
        <dbReference type="ARBA" id="ARBA00023136"/>
    </source>
</evidence>
<keyword evidence="4" id="KW-0067">ATP-binding</keyword>
<evidence type="ECO:0000256" key="6">
    <source>
        <dbReference type="ARBA" id="ARBA00022989"/>
    </source>
</evidence>
<comment type="subcellular location">
    <subcellularLocation>
        <location evidence="1">Membrane</location>
        <topology evidence="1">Multi-pass membrane protein</topology>
    </subcellularLocation>
</comment>
<reference evidence="10" key="1">
    <citation type="journal article" date="2021" name="Mol. Plant Pathol.">
        <title>A 20-kb lineage-specific genomic region tames virulence in pathogenic amphidiploid Verticillium longisporum.</title>
        <authorList>
            <person name="Harting R."/>
            <person name="Starke J."/>
            <person name="Kusch H."/>
            <person name="Poggeler S."/>
            <person name="Maurus I."/>
            <person name="Schluter R."/>
            <person name="Landesfeind M."/>
            <person name="Bulla I."/>
            <person name="Nowrousian M."/>
            <person name="de Jonge R."/>
            <person name="Stahlhut G."/>
            <person name="Hoff K.J."/>
            <person name="Asshauer K.P."/>
            <person name="Thurmer A."/>
            <person name="Stanke M."/>
            <person name="Daniel R."/>
            <person name="Morgenstern B."/>
            <person name="Thomma B.P.H.J."/>
            <person name="Kronstad J.W."/>
            <person name="Braus-Stromeyer S.A."/>
            <person name="Braus G.H."/>
        </authorList>
    </citation>
    <scope>NUCLEOTIDE SEQUENCE</scope>
    <source>
        <strain evidence="10">Vl32</strain>
    </source>
</reference>
<dbReference type="GO" id="GO:0005524">
    <property type="term" value="F:ATP binding"/>
    <property type="evidence" value="ECO:0007669"/>
    <property type="project" value="UniProtKB-KW"/>
</dbReference>
<dbReference type="Proteomes" id="UP000689129">
    <property type="component" value="Unassembled WGS sequence"/>
</dbReference>
<organism evidence="10 11">
    <name type="scientific">Verticillium longisporum</name>
    <name type="common">Verticillium dahliae var. longisporum</name>
    <dbReference type="NCBI Taxonomy" id="100787"/>
    <lineage>
        <taxon>Eukaryota</taxon>
        <taxon>Fungi</taxon>
        <taxon>Dikarya</taxon>
        <taxon>Ascomycota</taxon>
        <taxon>Pezizomycotina</taxon>
        <taxon>Sordariomycetes</taxon>
        <taxon>Hypocreomycetidae</taxon>
        <taxon>Glomerellales</taxon>
        <taxon>Plectosphaerellaceae</taxon>
        <taxon>Verticillium</taxon>
    </lineage>
</organism>
<keyword evidence="2 8" id="KW-0812">Transmembrane</keyword>
<dbReference type="GO" id="GO:0016020">
    <property type="term" value="C:membrane"/>
    <property type="evidence" value="ECO:0007669"/>
    <property type="project" value="UniProtKB-SubCell"/>
</dbReference>
<dbReference type="GO" id="GO:0030001">
    <property type="term" value="P:metal ion transport"/>
    <property type="evidence" value="ECO:0007669"/>
    <property type="project" value="UniProtKB-ARBA"/>
</dbReference>
<keyword evidence="3" id="KW-0547">Nucleotide-binding</keyword>
<feature type="transmembrane region" description="Helical" evidence="8">
    <location>
        <begin position="682"/>
        <end position="699"/>
    </location>
</feature>
<evidence type="ECO:0000313" key="11">
    <source>
        <dbReference type="Proteomes" id="UP000689129"/>
    </source>
</evidence>
<keyword evidence="6 8" id="KW-1133">Transmembrane helix</keyword>
<proteinExistence type="predicted"/>
<dbReference type="FunFam" id="3.40.50.1000:FF:000001">
    <property type="entry name" value="Phospholipid-transporting ATPase IC"/>
    <property type="match status" value="1"/>
</dbReference>
<evidence type="ECO:0000256" key="4">
    <source>
        <dbReference type="ARBA" id="ARBA00022840"/>
    </source>
</evidence>
<dbReference type="InterPro" id="IPR006068">
    <property type="entry name" value="ATPase_P-typ_cation-transptr_C"/>
</dbReference>
<dbReference type="InterPro" id="IPR001757">
    <property type="entry name" value="P_typ_ATPase"/>
</dbReference>
<sequence length="724" mass="78407">MLRTTRKKVEGASLPARAWYRFKDGAKSILGLVGTPLQVKLSKFALLLFGLAILLAIIVFSASKFEISSQVLIYGICVGVAVIPESLIAVLTITMAVGTKAMAKGNFIVRKLASLEAVGGVTNICSDKTGTLTQGRMITRKIWLSEETTAVIEDCTDPYDPASGKIKWPGLTSSASSSASTPTVGNSDDTIQASTMGAFLKAISLCNNSVVTDGKATGTDTESMTTVQTEVAPNWSAIGEPTEIALHVFAMRFGKGKVDVVQGDNSRLVSEFPFDSSVKMMSVVYEASKVRNIYTKGAVEVMMARLNETEEVKARIAAKADELASEGLRVLCVGSRSLTGDHIKTATAIAYEVGILQGGEGDWAVMPASRFDSMSEQEIDSLESLPLVLARCSPLTKVRMLEAMHRRKAFCIMTGDGVNDSPALKKADVGIAMGKRGSDVAKEAADMVLTDDNFSSIVTAIQQGRRLFDNIQKFLLHLLISNIAQVFLLLIGLVFQDDSGTSIFPLSPIEILWANLITSSFLAIGLGLEEAQPDILYRKPHDLRVGVFTFDLVRDKMIYGVCMGSLCLAAFASVTYGPGGGDLGHGCNEGYNPSCDVAFRARSTTFSTLSFLLLVTSWEVKHFQRSLFNMEPESHSGPLSVFKTVWKNRFLFWAVMGGFVMTFPVVYIPVINHAVFKHTGITWEWGIVAGCVVVYIALFETWKAIKRKLGLGVQVSLPPPEDQI</sequence>
<comment type="caution">
    <text evidence="10">The sequence shown here is derived from an EMBL/GenBank/DDBJ whole genome shotgun (WGS) entry which is preliminary data.</text>
</comment>
<feature type="transmembrane region" description="Helical" evidence="8">
    <location>
        <begin position="474"/>
        <end position="495"/>
    </location>
</feature>
<name>A0A8I3AHV8_VERLO</name>
<protein>
    <submittedName>
        <fullName evidence="10">Calcium-transporting ATPase 3 like protein</fullName>
    </submittedName>
</protein>
<dbReference type="AlphaFoldDB" id="A0A8I3AHV8"/>
<evidence type="ECO:0000259" key="9">
    <source>
        <dbReference type="Pfam" id="PF00689"/>
    </source>
</evidence>
<feature type="transmembrane region" description="Helical" evidence="8">
    <location>
        <begin position="557"/>
        <end position="577"/>
    </location>
</feature>
<evidence type="ECO:0000256" key="2">
    <source>
        <dbReference type="ARBA" id="ARBA00022692"/>
    </source>
</evidence>
<dbReference type="Pfam" id="PF00689">
    <property type="entry name" value="Cation_ATPase_C"/>
    <property type="match status" value="1"/>
</dbReference>
<feature type="domain" description="Cation-transporting P-type ATPase C-terminal" evidence="9">
    <location>
        <begin position="504"/>
        <end position="705"/>
    </location>
</feature>
<dbReference type="GO" id="GO:0016887">
    <property type="term" value="F:ATP hydrolysis activity"/>
    <property type="evidence" value="ECO:0007669"/>
    <property type="project" value="InterPro"/>
</dbReference>
<feature type="transmembrane region" description="Helical" evidence="8">
    <location>
        <begin position="71"/>
        <end position="97"/>
    </location>
</feature>
<dbReference type="Pfam" id="PF13246">
    <property type="entry name" value="Cation_ATPase"/>
    <property type="match status" value="1"/>
</dbReference>
<gene>
    <name evidence="10" type="ORF">HYQ45_018120</name>
</gene>
<evidence type="ECO:0000256" key="3">
    <source>
        <dbReference type="ARBA" id="ARBA00022741"/>
    </source>
</evidence>
<feature type="transmembrane region" description="Helical" evidence="8">
    <location>
        <begin position="44"/>
        <end position="65"/>
    </location>
</feature>
<dbReference type="OrthoDB" id="3352408at2759"/>
<feature type="transmembrane region" description="Helical" evidence="8">
    <location>
        <begin position="597"/>
        <end position="620"/>
    </location>
</feature>
<keyword evidence="7 8" id="KW-0472">Membrane</keyword>
<evidence type="ECO:0000313" key="10">
    <source>
        <dbReference type="EMBL" id="KAG7108304.1"/>
    </source>
</evidence>
<dbReference type="FunFam" id="1.20.1110.10:FF:000015">
    <property type="entry name" value="Sodium ion P-type ATPase"/>
    <property type="match status" value="1"/>
</dbReference>
<dbReference type="PANTHER" id="PTHR42861">
    <property type="entry name" value="CALCIUM-TRANSPORTING ATPASE"/>
    <property type="match status" value="1"/>
</dbReference>
<dbReference type="NCBIfam" id="TIGR01494">
    <property type="entry name" value="ATPase_P-type"/>
    <property type="match status" value="2"/>
</dbReference>
<dbReference type="PROSITE" id="PS00154">
    <property type="entry name" value="ATPASE_E1_E2"/>
    <property type="match status" value="1"/>
</dbReference>
<evidence type="ECO:0000256" key="1">
    <source>
        <dbReference type="ARBA" id="ARBA00004141"/>
    </source>
</evidence>
<dbReference type="InterPro" id="IPR018303">
    <property type="entry name" value="ATPase_P-typ_P_site"/>
</dbReference>
<keyword evidence="5" id="KW-1278">Translocase</keyword>
<dbReference type="EMBL" id="JAEMWZ010000679">
    <property type="protein sequence ID" value="KAG7108304.1"/>
    <property type="molecule type" value="Genomic_DNA"/>
</dbReference>
<evidence type="ECO:0000256" key="5">
    <source>
        <dbReference type="ARBA" id="ARBA00022967"/>
    </source>
</evidence>
<feature type="transmembrane region" description="Helical" evidence="8">
    <location>
        <begin position="511"/>
        <end position="528"/>
    </location>
</feature>
<accession>A0A8I3AHV8</accession>
<feature type="transmembrane region" description="Helical" evidence="8">
    <location>
        <begin position="650"/>
        <end position="670"/>
    </location>
</feature>
<evidence type="ECO:0000256" key="8">
    <source>
        <dbReference type="SAM" id="Phobius"/>
    </source>
</evidence>
<dbReference type="Pfam" id="PF08282">
    <property type="entry name" value="Hydrolase_3"/>
    <property type="match status" value="1"/>
</dbReference>